<keyword evidence="13" id="KW-1185">Reference proteome</keyword>
<dbReference type="SUPFAM" id="SSF55252">
    <property type="entry name" value="C-terminal domain of arginine repressor"/>
    <property type="match status" value="1"/>
</dbReference>
<evidence type="ECO:0000256" key="7">
    <source>
        <dbReference type="ARBA" id="ARBA00023163"/>
    </source>
</evidence>
<keyword evidence="7 8" id="KW-0804">Transcription</keyword>
<evidence type="ECO:0000256" key="3">
    <source>
        <dbReference type="ARBA" id="ARBA00022490"/>
    </source>
</evidence>
<comment type="subcellular location">
    <subcellularLocation>
        <location evidence="1 8">Cytoplasm</location>
    </subcellularLocation>
</comment>
<evidence type="ECO:0000256" key="4">
    <source>
        <dbReference type="ARBA" id="ARBA00022491"/>
    </source>
</evidence>
<dbReference type="InterPro" id="IPR036251">
    <property type="entry name" value="Arg_repress_C_sf"/>
</dbReference>
<comment type="similarity">
    <text evidence="2 8">Belongs to the ArgR family.</text>
</comment>
<name>A0ABP9JIK5_9MICO</name>
<dbReference type="Gene3D" id="1.10.10.10">
    <property type="entry name" value="Winged helix-like DNA-binding domain superfamily/Winged helix DNA-binding domain"/>
    <property type="match status" value="1"/>
</dbReference>
<keyword evidence="3 8" id="KW-0963">Cytoplasm</keyword>
<dbReference type="PANTHER" id="PTHR34471">
    <property type="entry name" value="ARGININE REPRESSOR"/>
    <property type="match status" value="1"/>
</dbReference>
<gene>
    <name evidence="8" type="primary">argR</name>
    <name evidence="12" type="ORF">GCM10023258_33060</name>
</gene>
<organism evidence="12 13">
    <name type="scientific">Terrabacter aeriphilus</name>
    <dbReference type="NCBI Taxonomy" id="515662"/>
    <lineage>
        <taxon>Bacteria</taxon>
        <taxon>Bacillati</taxon>
        <taxon>Actinomycetota</taxon>
        <taxon>Actinomycetes</taxon>
        <taxon>Micrococcales</taxon>
        <taxon>Intrasporangiaceae</taxon>
        <taxon>Terrabacter</taxon>
    </lineage>
</organism>
<dbReference type="Proteomes" id="UP001500427">
    <property type="component" value="Unassembled WGS sequence"/>
</dbReference>
<dbReference type="PANTHER" id="PTHR34471:SF1">
    <property type="entry name" value="ARGININE REPRESSOR"/>
    <property type="match status" value="1"/>
</dbReference>
<keyword evidence="5 8" id="KW-0805">Transcription regulation</keyword>
<sequence>MSRTQRQRRIVELLGAHEVHSQGELSDLLGAEGTEVTQATLSRDLVELGAVKVRRGRALVYAVPGEGGEVAAVGSIGDSASARLRRTCEELLVSATPAVNLVVLRTPPGAANYLASAIDHMRDPGVVGTIAGDDTILLVTGSSEAATAVADRLQALAGARD</sequence>
<feature type="domain" description="Arginine repressor C-terminal" evidence="11">
    <location>
        <begin position="89"/>
        <end position="154"/>
    </location>
</feature>
<comment type="function">
    <text evidence="8">Regulates arginine biosynthesis genes.</text>
</comment>
<keyword evidence="4 8" id="KW-0678">Repressor</keyword>
<dbReference type="Pfam" id="PF01316">
    <property type="entry name" value="Arg_repressor"/>
    <property type="match status" value="1"/>
</dbReference>
<evidence type="ECO:0000259" key="11">
    <source>
        <dbReference type="Pfam" id="PF02863"/>
    </source>
</evidence>
<dbReference type="NCBIfam" id="TIGR01529">
    <property type="entry name" value="argR_whole"/>
    <property type="match status" value="1"/>
</dbReference>
<evidence type="ECO:0000259" key="10">
    <source>
        <dbReference type="Pfam" id="PF01316"/>
    </source>
</evidence>
<dbReference type="Gene3D" id="3.30.1360.40">
    <property type="match status" value="1"/>
</dbReference>
<evidence type="ECO:0000256" key="5">
    <source>
        <dbReference type="ARBA" id="ARBA00023015"/>
    </source>
</evidence>
<dbReference type="InterPro" id="IPR001669">
    <property type="entry name" value="Arg_repress"/>
</dbReference>
<dbReference type="InterPro" id="IPR036390">
    <property type="entry name" value="WH_DNA-bd_sf"/>
</dbReference>
<feature type="domain" description="Arginine repressor DNA-binding" evidence="10">
    <location>
        <begin position="1"/>
        <end position="67"/>
    </location>
</feature>
<comment type="pathway">
    <text evidence="8">Amino-acid biosynthesis; L-arginine biosynthesis [regulation].</text>
</comment>
<comment type="caution">
    <text evidence="12">The sequence shown here is derived from an EMBL/GenBank/DDBJ whole genome shotgun (WGS) entry which is preliminary data.</text>
</comment>
<dbReference type="InterPro" id="IPR020900">
    <property type="entry name" value="Arg_repress_DNA-bd"/>
</dbReference>
<dbReference type="PRINTS" id="PR01467">
    <property type="entry name" value="ARGREPRESSOR"/>
</dbReference>
<dbReference type="Pfam" id="PF02863">
    <property type="entry name" value="Arg_repressor_C"/>
    <property type="match status" value="1"/>
</dbReference>
<keyword evidence="8" id="KW-0028">Amino-acid biosynthesis</keyword>
<dbReference type="HAMAP" id="MF_00173">
    <property type="entry name" value="Arg_repressor"/>
    <property type="match status" value="1"/>
</dbReference>
<evidence type="ECO:0000256" key="1">
    <source>
        <dbReference type="ARBA" id="ARBA00004496"/>
    </source>
</evidence>
<evidence type="ECO:0000313" key="12">
    <source>
        <dbReference type="EMBL" id="GAA5033271.1"/>
    </source>
</evidence>
<keyword evidence="8" id="KW-0055">Arginine biosynthesis</keyword>
<evidence type="ECO:0000313" key="13">
    <source>
        <dbReference type="Proteomes" id="UP001500427"/>
    </source>
</evidence>
<dbReference type="InterPro" id="IPR036388">
    <property type="entry name" value="WH-like_DNA-bd_sf"/>
</dbReference>
<accession>A0ABP9JIK5</accession>
<proteinExistence type="inferred from homology"/>
<dbReference type="InterPro" id="IPR020899">
    <property type="entry name" value="Arg_repress_C"/>
</dbReference>
<protein>
    <recommendedName>
        <fullName evidence="8 9">Arginine repressor</fullName>
    </recommendedName>
</protein>
<evidence type="ECO:0000256" key="8">
    <source>
        <dbReference type="HAMAP-Rule" id="MF_00173"/>
    </source>
</evidence>
<reference evidence="13" key="1">
    <citation type="journal article" date="2019" name="Int. J. Syst. Evol. Microbiol.">
        <title>The Global Catalogue of Microorganisms (GCM) 10K type strain sequencing project: providing services to taxonomists for standard genome sequencing and annotation.</title>
        <authorList>
            <consortium name="The Broad Institute Genomics Platform"/>
            <consortium name="The Broad Institute Genome Sequencing Center for Infectious Disease"/>
            <person name="Wu L."/>
            <person name="Ma J."/>
        </authorList>
    </citation>
    <scope>NUCLEOTIDE SEQUENCE [LARGE SCALE GENOMIC DNA]</scope>
    <source>
        <strain evidence="13">JCM 17687</strain>
    </source>
</reference>
<evidence type="ECO:0000256" key="6">
    <source>
        <dbReference type="ARBA" id="ARBA00023125"/>
    </source>
</evidence>
<evidence type="ECO:0000256" key="2">
    <source>
        <dbReference type="ARBA" id="ARBA00008316"/>
    </source>
</evidence>
<evidence type="ECO:0000256" key="9">
    <source>
        <dbReference type="NCBIfam" id="TIGR01529"/>
    </source>
</evidence>
<dbReference type="EMBL" id="BAABIW010000020">
    <property type="protein sequence ID" value="GAA5033271.1"/>
    <property type="molecule type" value="Genomic_DNA"/>
</dbReference>
<dbReference type="RefSeq" id="WP_345508608.1">
    <property type="nucleotide sequence ID" value="NZ_BAABIW010000020.1"/>
</dbReference>
<keyword evidence="6 8" id="KW-0238">DNA-binding</keyword>
<dbReference type="SUPFAM" id="SSF46785">
    <property type="entry name" value="Winged helix' DNA-binding domain"/>
    <property type="match status" value="1"/>
</dbReference>